<sequence>MGISIWQALIVLLIVIPPFIPIIIAHKKKHAYRVAITILSVVGLFIFLCWVAALIWCFIEPARKQYPISDELEKLYELKQKGVITDDEFIMKKKELLQT</sequence>
<evidence type="ECO:0000259" key="2">
    <source>
        <dbReference type="Pfam" id="PF09851"/>
    </source>
</evidence>
<protein>
    <submittedName>
        <fullName evidence="3">SHOCT domain-containing protein</fullName>
    </submittedName>
</protein>
<feature type="domain" description="SHOCT" evidence="2">
    <location>
        <begin position="70"/>
        <end position="97"/>
    </location>
</feature>
<comment type="caution">
    <text evidence="3">The sequence shown here is derived from an EMBL/GenBank/DDBJ whole genome shotgun (WGS) entry which is preliminary data.</text>
</comment>
<keyword evidence="4" id="KW-1185">Reference proteome</keyword>
<dbReference type="Proteomes" id="UP001569175">
    <property type="component" value="Unassembled WGS sequence"/>
</dbReference>
<keyword evidence="1" id="KW-1133">Transmembrane helix</keyword>
<keyword evidence="1" id="KW-0812">Transmembrane</keyword>
<dbReference type="InterPro" id="IPR016410">
    <property type="entry name" value="Phage_imm"/>
</dbReference>
<accession>A0ABV4KKW8</accession>
<reference evidence="3 4" key="1">
    <citation type="submission" date="2024-06" db="EMBL/GenBank/DDBJ databases">
        <authorList>
            <person name="Steensen K."/>
            <person name="Seneca J."/>
            <person name="Bartlau N."/>
            <person name="Yu A.X."/>
            <person name="Polz M.F."/>
        </authorList>
    </citation>
    <scope>NUCLEOTIDE SEQUENCE [LARGE SCALE GENOMIC DNA]</scope>
    <source>
        <strain evidence="3 4">1F9</strain>
    </source>
</reference>
<dbReference type="EMBL" id="JBGOOL010000006">
    <property type="protein sequence ID" value="MEZ8052157.1"/>
    <property type="molecule type" value="Genomic_DNA"/>
</dbReference>
<keyword evidence="1" id="KW-0472">Membrane</keyword>
<gene>
    <name evidence="3" type="ORF">ACED57_03195</name>
</gene>
<evidence type="ECO:0000313" key="3">
    <source>
        <dbReference type="EMBL" id="MEZ8052157.1"/>
    </source>
</evidence>
<dbReference type="InterPro" id="IPR018649">
    <property type="entry name" value="SHOCT"/>
</dbReference>
<organism evidence="3 4">
    <name type="scientific">Vibrio atlanticus</name>
    <dbReference type="NCBI Taxonomy" id="693153"/>
    <lineage>
        <taxon>Bacteria</taxon>
        <taxon>Pseudomonadati</taxon>
        <taxon>Pseudomonadota</taxon>
        <taxon>Gammaproteobacteria</taxon>
        <taxon>Vibrionales</taxon>
        <taxon>Vibrionaceae</taxon>
        <taxon>Vibrio</taxon>
    </lineage>
</organism>
<proteinExistence type="predicted"/>
<dbReference type="Pfam" id="PF14373">
    <property type="entry name" value="Imm_superinfect"/>
    <property type="match status" value="1"/>
</dbReference>
<evidence type="ECO:0000256" key="1">
    <source>
        <dbReference type="SAM" id="Phobius"/>
    </source>
</evidence>
<name>A0ABV4KKW8_9VIBR</name>
<feature type="transmembrane region" description="Helical" evidence="1">
    <location>
        <begin position="32"/>
        <end position="56"/>
    </location>
</feature>
<dbReference type="RefSeq" id="WP_371707186.1">
    <property type="nucleotide sequence ID" value="NZ_JBFSTR010000042.1"/>
</dbReference>
<dbReference type="Pfam" id="PF09851">
    <property type="entry name" value="SHOCT"/>
    <property type="match status" value="1"/>
</dbReference>
<feature type="transmembrane region" description="Helical" evidence="1">
    <location>
        <begin position="6"/>
        <end position="25"/>
    </location>
</feature>
<evidence type="ECO:0000313" key="4">
    <source>
        <dbReference type="Proteomes" id="UP001569175"/>
    </source>
</evidence>